<dbReference type="PROSITE" id="PS50003">
    <property type="entry name" value="PH_DOMAIN"/>
    <property type="match status" value="1"/>
</dbReference>
<dbReference type="PANTHER" id="PTHR12187:SF11">
    <property type="entry name" value="PHOSPHATIDYLINOSITOL-3,4-BISPHOSPHATE 4-PHOSPHATASE"/>
    <property type="match status" value="1"/>
</dbReference>
<dbReference type="SMART" id="SM00233">
    <property type="entry name" value="PH"/>
    <property type="match status" value="1"/>
</dbReference>
<dbReference type="InterPro" id="IPR039034">
    <property type="entry name" value="INPP4"/>
</dbReference>
<evidence type="ECO:0000256" key="1">
    <source>
        <dbReference type="ARBA" id="ARBA00022801"/>
    </source>
</evidence>
<dbReference type="Gene3D" id="2.30.29.30">
    <property type="entry name" value="Pleckstrin-homology domain (PH domain)/Phosphotyrosine-binding domain (PTB)"/>
    <property type="match status" value="1"/>
</dbReference>
<reference evidence="4" key="1">
    <citation type="submission" date="2022-12" db="EMBL/GenBank/DDBJ databases">
        <title>Genome assemblies of Blomia tropicalis.</title>
        <authorList>
            <person name="Cui Y."/>
        </authorList>
    </citation>
    <scope>NUCLEOTIDE SEQUENCE</scope>
    <source>
        <tissue evidence="4">Adult mites</tissue>
    </source>
</reference>
<protein>
    <recommendedName>
        <fullName evidence="3">PH domain-containing protein</fullName>
    </recommendedName>
</protein>
<evidence type="ECO:0000259" key="3">
    <source>
        <dbReference type="PROSITE" id="PS50003"/>
    </source>
</evidence>
<dbReference type="PANTHER" id="PTHR12187">
    <property type="entry name" value="AGAP000124-PA"/>
    <property type="match status" value="1"/>
</dbReference>
<keyword evidence="2" id="KW-0443">Lipid metabolism</keyword>
<evidence type="ECO:0000256" key="2">
    <source>
        <dbReference type="ARBA" id="ARBA00023098"/>
    </source>
</evidence>
<dbReference type="Proteomes" id="UP001142055">
    <property type="component" value="Chromosome 3"/>
</dbReference>
<dbReference type="EMBL" id="JAPWDV010000003">
    <property type="protein sequence ID" value="KAJ6218500.1"/>
    <property type="molecule type" value="Genomic_DNA"/>
</dbReference>
<dbReference type="AlphaFoldDB" id="A0A9Q0RLI5"/>
<proteinExistence type="predicted"/>
<evidence type="ECO:0000313" key="4">
    <source>
        <dbReference type="EMBL" id="KAJ6218500.1"/>
    </source>
</evidence>
<dbReference type="InterPro" id="IPR011993">
    <property type="entry name" value="PH-like_dom_sf"/>
</dbReference>
<feature type="domain" description="PH" evidence="3">
    <location>
        <begin position="1"/>
        <end position="142"/>
    </location>
</feature>
<dbReference type="SUPFAM" id="SSF50729">
    <property type="entry name" value="PH domain-like"/>
    <property type="match status" value="1"/>
</dbReference>
<organism evidence="4 5">
    <name type="scientific">Blomia tropicalis</name>
    <name type="common">Mite</name>
    <dbReference type="NCBI Taxonomy" id="40697"/>
    <lineage>
        <taxon>Eukaryota</taxon>
        <taxon>Metazoa</taxon>
        <taxon>Ecdysozoa</taxon>
        <taxon>Arthropoda</taxon>
        <taxon>Chelicerata</taxon>
        <taxon>Arachnida</taxon>
        <taxon>Acari</taxon>
        <taxon>Acariformes</taxon>
        <taxon>Sarcoptiformes</taxon>
        <taxon>Astigmata</taxon>
        <taxon>Glycyphagoidea</taxon>
        <taxon>Echimyopodidae</taxon>
        <taxon>Blomia</taxon>
    </lineage>
</organism>
<comment type="caution">
    <text evidence="4">The sequence shown here is derived from an EMBL/GenBank/DDBJ whole genome shotgun (WGS) entry which is preliminary data.</text>
</comment>
<dbReference type="GO" id="GO:0016316">
    <property type="term" value="F:phosphatidylinositol-3,4-bisphosphate 4-phosphatase activity"/>
    <property type="evidence" value="ECO:0007669"/>
    <property type="project" value="InterPro"/>
</dbReference>
<dbReference type="OMA" id="YIMENIN"/>
<accession>A0A9Q0RLI5</accession>
<keyword evidence="5" id="KW-1185">Reference proteome</keyword>
<keyword evidence="1" id="KW-0378">Hydrolase</keyword>
<dbReference type="InterPro" id="IPR001849">
    <property type="entry name" value="PH_domain"/>
</dbReference>
<name>A0A9Q0RLI5_BLOTA</name>
<gene>
    <name evidence="4" type="ORF">RDWZM_009657</name>
</gene>
<sequence>MLVHGEHLIELFYADSQHFDIEGKLLVQRDQRKQQTKSTWSSSSSSSSSSVIRRYQVCLCRLRGNILLVADICSSTKLIDLRTLNVIILKNFDINLCEESNQFEFCIRLNPKNSHFTERYYFNFTSRNERDQWIQCIYLVSSPFLRSFKQALYEDLVRKQEANIEWNESLENVNTISTLNLEKDIFILVKCDNLRLGGCIEPLVYINVYCRRKYIDQLWQSLGKTELIESRSPQFKCGISLPAYPHSLIELKFELRTVIERRFDTSHLIAFAYFHLNGHFNHSSNCKFNHHRLKVISVGSNKVVGLLSFQVHKRSNDIKKSLSLDNLTCLNKSIISLAKSTSNLVMDRTADPNGSNKKTNKIFDNTISKRFVFKPFIHCQDLIIEESMSESKYAFLIPQTLLNLYAQDEEKIIAMIMQSIRDNFLLARNFFDPFLQLHWKLLQTFKDSWSQIENFKLTRSFRPSTFKKDQFLQFVPVNFHKQVCHAFDDKRSSSIEFFTCGAYTCHHLGFEQSGMKSLTTSKKECHQVTECWRFMKHLFTILHCESYIMENINKIAQIECKEFELKKVEPIYKSICILSTKLIDIISNFEVEELLSYLNATSGGKFNIFDDEFQLEPIELVYLNIKACVVAINFKLSQNPISKEDLDSCNRKLKGAIDSLRKISFACYLGSISQLTKEQIDSLYKLRFRHLSISSQTLTSNIIFIMNQVDRKNFIRDVHRTGNIIIQHEVLLSCISDEMGMLEDMSYSLEELSNYVTVLFTIDSEQDGSSVSPIIETFGDQIRLKFRLNPKEMDFVTTEFECKIISLMFNIGVNEQASIAEKFGMNTFQNELNSASFQKLKQFIMKYHGNDDRMNILLNQLKHEMSLSISKNIKVLQLVRKIVRHIGGICVTCCKSAKDRTGMSVTLEEVRFFFHLFKLDKGVNESLFQEMLDTLRRDGVRIENVLKNIGARKYAFNRLQLLTYPKLFRPPTGTYATLET</sequence>
<evidence type="ECO:0000313" key="5">
    <source>
        <dbReference type="Proteomes" id="UP001142055"/>
    </source>
</evidence>
<dbReference type="GO" id="GO:0005737">
    <property type="term" value="C:cytoplasm"/>
    <property type="evidence" value="ECO:0007669"/>
    <property type="project" value="TreeGrafter"/>
</dbReference>